<dbReference type="KEGG" id="mtea:DK419_09595"/>
<dbReference type="Proteomes" id="UP000245444">
    <property type="component" value="Chromosome"/>
</dbReference>
<accession>A0A2U8WK53</accession>
<sequence length="74" mass="7907">MDEVKVSVSIPDSDRFESTVKAASRAGLKVRDKLDILGVATGSIKSSALAKLRDVPGVDSVEVQREVGIPTRVR</sequence>
<name>A0A2U8WK53_9HYPH</name>
<protein>
    <submittedName>
        <fullName evidence="1">Ketohydroxyglutarate aldolase</fullName>
    </submittedName>
</protein>
<dbReference type="EMBL" id="CP029553">
    <property type="protein sequence ID" value="AWN46537.1"/>
    <property type="molecule type" value="Genomic_DNA"/>
</dbReference>
<reference evidence="1 2" key="1">
    <citation type="submission" date="2018-05" db="EMBL/GenBank/DDBJ databases">
        <title>Complete Genome Sequence of Methylobacterium sp. 17Sr1-28.</title>
        <authorList>
            <person name="Srinivasan S."/>
        </authorList>
    </citation>
    <scope>NUCLEOTIDE SEQUENCE [LARGE SCALE GENOMIC DNA]</scope>
    <source>
        <strain evidence="1 2">17Sr1-28</strain>
    </source>
</reference>
<evidence type="ECO:0000313" key="2">
    <source>
        <dbReference type="Proteomes" id="UP000245444"/>
    </source>
</evidence>
<proteinExistence type="predicted"/>
<evidence type="ECO:0000313" key="1">
    <source>
        <dbReference type="EMBL" id="AWN46537.1"/>
    </source>
</evidence>
<dbReference type="AlphaFoldDB" id="A0A2U8WK53"/>
<organism evidence="1 2">
    <name type="scientific">Methylobacterium terrae</name>
    <dbReference type="NCBI Taxonomy" id="2202827"/>
    <lineage>
        <taxon>Bacteria</taxon>
        <taxon>Pseudomonadati</taxon>
        <taxon>Pseudomonadota</taxon>
        <taxon>Alphaproteobacteria</taxon>
        <taxon>Hyphomicrobiales</taxon>
        <taxon>Methylobacteriaceae</taxon>
        <taxon>Methylobacterium</taxon>
    </lineage>
</organism>
<keyword evidence="2" id="KW-1185">Reference proteome</keyword>
<dbReference type="RefSeq" id="WP_109958881.1">
    <property type="nucleotide sequence ID" value="NZ_CP029553.1"/>
</dbReference>
<dbReference type="OrthoDB" id="4948868at2"/>
<gene>
    <name evidence="1" type="ORF">DK419_09595</name>
</gene>